<dbReference type="FunFam" id="1.20.1250.20:FF:000011">
    <property type="entry name" value="MFS multidrug transporter, putative"/>
    <property type="match status" value="1"/>
</dbReference>
<feature type="compositionally biased region" description="Low complexity" evidence="5">
    <location>
        <begin position="1"/>
        <end position="10"/>
    </location>
</feature>
<proteinExistence type="predicted"/>
<dbReference type="RefSeq" id="XP_043011193.1">
    <property type="nucleotide sequence ID" value="XM_043150108.1"/>
</dbReference>
<dbReference type="CDD" id="cd17323">
    <property type="entry name" value="MFS_Tpo1_MDR_like"/>
    <property type="match status" value="1"/>
</dbReference>
<evidence type="ECO:0000256" key="4">
    <source>
        <dbReference type="ARBA" id="ARBA00023136"/>
    </source>
</evidence>
<dbReference type="SUPFAM" id="SSF103473">
    <property type="entry name" value="MFS general substrate transporter"/>
    <property type="match status" value="1"/>
</dbReference>
<keyword evidence="2 6" id="KW-0812">Transmembrane</keyword>
<dbReference type="InterPro" id="IPR011701">
    <property type="entry name" value="MFS"/>
</dbReference>
<dbReference type="Proteomes" id="UP001049176">
    <property type="component" value="Chromosome 3"/>
</dbReference>
<dbReference type="Gene3D" id="1.20.1250.20">
    <property type="entry name" value="MFS general substrate transporter like domains"/>
    <property type="match status" value="1"/>
</dbReference>
<keyword evidence="4 6" id="KW-0472">Membrane</keyword>
<sequence>MARASMSSSRSAEKRTQDSDTHEKEGPAQDSQKAATEDDWESDPDNARNWSRRKKWTTVVVVALYTMVPTLGSSMMAPGLPNVASKYNLHSDTLVSLTLSIFLLSFAIGPLFLAPLSEMYGRTWVYHITNIFSIGFNLGCAFSPNVNTLIGFRFLFGFTGAAPLAIGGGSIGDMFAPHERASAMAIYTLGPLMGPVIGPVAGGYITQAAGIKWVFIAIACTCSLASVIGIPLLRETYAPVIRRRKAKRNGDSEKALEAIDPLQSVGVWEYIWINMSRPVVLLCKSFICFILSLYMGFLYGVYYLMFATFSSLFIDVYGFGTGAGGLAYLGLGVGFLIATLASARFADQTYQYLARKNGGKGTPEMRMPVLFVGSLFVPIGLFWYGWSAQAKLHWIMPIIGTGLFAVGLNAIYLPISLYLVDAFKYAASALGAAAVLRSILGFAFPLFGNQMFDALGMGGGNSLLGGLAIVLGIPFPVWIYYKGESLRAKSDFTR</sequence>
<keyword evidence="9" id="KW-1185">Reference proteome</keyword>
<dbReference type="AlphaFoldDB" id="A0A9P7S5A6"/>
<feature type="transmembrane region" description="Helical" evidence="6">
    <location>
        <begin position="279"/>
        <end position="305"/>
    </location>
</feature>
<feature type="transmembrane region" description="Helical" evidence="6">
    <location>
        <begin position="392"/>
        <end position="413"/>
    </location>
</feature>
<evidence type="ECO:0000313" key="9">
    <source>
        <dbReference type="Proteomes" id="UP001049176"/>
    </source>
</evidence>
<organism evidence="8 9">
    <name type="scientific">Marasmius oreades</name>
    <name type="common">fairy-ring Marasmius</name>
    <dbReference type="NCBI Taxonomy" id="181124"/>
    <lineage>
        <taxon>Eukaryota</taxon>
        <taxon>Fungi</taxon>
        <taxon>Dikarya</taxon>
        <taxon>Basidiomycota</taxon>
        <taxon>Agaricomycotina</taxon>
        <taxon>Agaricomycetes</taxon>
        <taxon>Agaricomycetidae</taxon>
        <taxon>Agaricales</taxon>
        <taxon>Marasmiineae</taxon>
        <taxon>Marasmiaceae</taxon>
        <taxon>Marasmius</taxon>
    </lineage>
</organism>
<dbReference type="OrthoDB" id="6770063at2759"/>
<evidence type="ECO:0000259" key="7">
    <source>
        <dbReference type="PROSITE" id="PS50850"/>
    </source>
</evidence>
<gene>
    <name evidence="8" type="ORF">E1B28_005543</name>
</gene>
<dbReference type="PANTHER" id="PTHR23502:SF60">
    <property type="entry name" value="MAJOR FACILITATOR SUPERFAMILY (MFS) PROFILE DOMAIN-CONTAINING PROTEIN-RELATED"/>
    <property type="match status" value="1"/>
</dbReference>
<feature type="transmembrane region" description="Helical" evidence="6">
    <location>
        <begin position="124"/>
        <end position="144"/>
    </location>
</feature>
<feature type="transmembrane region" description="Helical" evidence="6">
    <location>
        <begin position="150"/>
        <end position="172"/>
    </location>
</feature>
<feature type="transmembrane region" description="Helical" evidence="6">
    <location>
        <begin position="56"/>
        <end position="77"/>
    </location>
</feature>
<feature type="region of interest" description="Disordered" evidence="5">
    <location>
        <begin position="1"/>
        <end position="48"/>
    </location>
</feature>
<evidence type="ECO:0000256" key="1">
    <source>
        <dbReference type="ARBA" id="ARBA00004141"/>
    </source>
</evidence>
<evidence type="ECO:0000256" key="5">
    <source>
        <dbReference type="SAM" id="MobiDB-lite"/>
    </source>
</evidence>
<accession>A0A9P7S5A6</accession>
<dbReference type="GO" id="GO:0022857">
    <property type="term" value="F:transmembrane transporter activity"/>
    <property type="evidence" value="ECO:0007669"/>
    <property type="project" value="InterPro"/>
</dbReference>
<comment type="caution">
    <text evidence="8">The sequence shown here is derived from an EMBL/GenBank/DDBJ whole genome shotgun (WGS) entry which is preliminary data.</text>
</comment>
<dbReference type="GeneID" id="66074619"/>
<feature type="transmembrane region" description="Helical" evidence="6">
    <location>
        <begin position="211"/>
        <end position="233"/>
    </location>
</feature>
<evidence type="ECO:0000256" key="3">
    <source>
        <dbReference type="ARBA" id="ARBA00022989"/>
    </source>
</evidence>
<feature type="transmembrane region" description="Helical" evidence="6">
    <location>
        <begin position="97"/>
        <end position="117"/>
    </location>
</feature>
<name>A0A9P7S5A6_9AGAR</name>
<dbReference type="InterPro" id="IPR036259">
    <property type="entry name" value="MFS_trans_sf"/>
</dbReference>
<dbReference type="Pfam" id="PF07690">
    <property type="entry name" value="MFS_1"/>
    <property type="match status" value="1"/>
</dbReference>
<dbReference type="GO" id="GO:0005886">
    <property type="term" value="C:plasma membrane"/>
    <property type="evidence" value="ECO:0007669"/>
    <property type="project" value="TreeGrafter"/>
</dbReference>
<evidence type="ECO:0000256" key="2">
    <source>
        <dbReference type="ARBA" id="ARBA00022692"/>
    </source>
</evidence>
<reference evidence="8" key="1">
    <citation type="journal article" date="2021" name="Genome Biol. Evol.">
        <title>The assembled and annotated genome of the fairy-ring fungus Marasmius oreades.</title>
        <authorList>
            <person name="Hiltunen M."/>
            <person name="Ament-Velasquez S.L."/>
            <person name="Johannesson H."/>
        </authorList>
    </citation>
    <scope>NUCLEOTIDE SEQUENCE</scope>
    <source>
        <strain evidence="8">03SP1</strain>
    </source>
</reference>
<feature type="transmembrane region" description="Helical" evidence="6">
    <location>
        <begin position="184"/>
        <end position="205"/>
    </location>
</feature>
<protein>
    <recommendedName>
        <fullName evidence="7">Major facilitator superfamily (MFS) profile domain-containing protein</fullName>
    </recommendedName>
</protein>
<dbReference type="KEGG" id="more:E1B28_005543"/>
<feature type="transmembrane region" description="Helical" evidence="6">
    <location>
        <begin position="325"/>
        <end position="346"/>
    </location>
</feature>
<evidence type="ECO:0000313" key="8">
    <source>
        <dbReference type="EMBL" id="KAG7094723.1"/>
    </source>
</evidence>
<feature type="compositionally biased region" description="Basic and acidic residues" evidence="5">
    <location>
        <begin position="11"/>
        <end position="27"/>
    </location>
</feature>
<dbReference type="PROSITE" id="PS50850">
    <property type="entry name" value="MFS"/>
    <property type="match status" value="1"/>
</dbReference>
<feature type="transmembrane region" description="Helical" evidence="6">
    <location>
        <begin position="459"/>
        <end position="481"/>
    </location>
</feature>
<feature type="transmembrane region" description="Helical" evidence="6">
    <location>
        <begin position="367"/>
        <end position="386"/>
    </location>
</feature>
<keyword evidence="3 6" id="KW-1133">Transmembrane helix</keyword>
<dbReference type="InterPro" id="IPR020846">
    <property type="entry name" value="MFS_dom"/>
</dbReference>
<comment type="subcellular location">
    <subcellularLocation>
        <location evidence="1">Membrane</location>
        <topology evidence="1">Multi-pass membrane protein</topology>
    </subcellularLocation>
</comment>
<dbReference type="PANTHER" id="PTHR23502">
    <property type="entry name" value="MAJOR FACILITATOR SUPERFAMILY"/>
    <property type="match status" value="1"/>
</dbReference>
<feature type="transmembrane region" description="Helical" evidence="6">
    <location>
        <begin position="425"/>
        <end position="447"/>
    </location>
</feature>
<evidence type="ECO:0000256" key="6">
    <source>
        <dbReference type="SAM" id="Phobius"/>
    </source>
</evidence>
<feature type="domain" description="Major facilitator superfamily (MFS) profile" evidence="7">
    <location>
        <begin position="58"/>
        <end position="484"/>
    </location>
</feature>
<dbReference type="EMBL" id="CM032183">
    <property type="protein sequence ID" value="KAG7094723.1"/>
    <property type="molecule type" value="Genomic_DNA"/>
</dbReference>